<keyword evidence="1" id="KW-1133">Transmembrane helix</keyword>
<keyword evidence="3" id="KW-1185">Reference proteome</keyword>
<keyword evidence="1" id="KW-0472">Membrane</keyword>
<reference evidence="2 3" key="1">
    <citation type="submission" date="2010-05" db="EMBL/GenBank/DDBJ databases">
        <title>Complete sequence of Thermincola sp. JR.</title>
        <authorList>
            <consortium name="US DOE Joint Genome Institute"/>
            <person name="Lucas S."/>
            <person name="Copeland A."/>
            <person name="Lapidus A."/>
            <person name="Cheng J.-F."/>
            <person name="Bruce D."/>
            <person name="Goodwin L."/>
            <person name="Pitluck S."/>
            <person name="Chertkov O."/>
            <person name="Detter J.C."/>
            <person name="Han C."/>
            <person name="Tapia R."/>
            <person name="Land M."/>
            <person name="Hauser L."/>
            <person name="Kyrpides N."/>
            <person name="Mikhailova N."/>
            <person name="Hazen T.C."/>
            <person name="Woyke T."/>
        </authorList>
    </citation>
    <scope>NUCLEOTIDE SEQUENCE [LARGE SCALE GENOMIC DNA]</scope>
    <source>
        <strain evidence="2 3">JR</strain>
    </source>
</reference>
<evidence type="ECO:0000256" key="1">
    <source>
        <dbReference type="SAM" id="Phobius"/>
    </source>
</evidence>
<organism evidence="2 3">
    <name type="scientific">Thermincola potens (strain JR)</name>
    <dbReference type="NCBI Taxonomy" id="635013"/>
    <lineage>
        <taxon>Bacteria</taxon>
        <taxon>Bacillati</taxon>
        <taxon>Bacillota</taxon>
        <taxon>Clostridia</taxon>
        <taxon>Eubacteriales</taxon>
        <taxon>Thermincolaceae</taxon>
        <taxon>Thermincola</taxon>
    </lineage>
</organism>
<evidence type="ECO:0000313" key="3">
    <source>
        <dbReference type="Proteomes" id="UP000002377"/>
    </source>
</evidence>
<dbReference type="KEGG" id="tjr:TherJR_0194"/>
<dbReference type="EMBL" id="CP002028">
    <property type="protein sequence ID" value="ADG81083.1"/>
    <property type="molecule type" value="Genomic_DNA"/>
</dbReference>
<feature type="transmembrane region" description="Helical" evidence="1">
    <location>
        <begin position="119"/>
        <end position="136"/>
    </location>
</feature>
<keyword evidence="1" id="KW-0812">Transmembrane</keyword>
<evidence type="ECO:0000313" key="2">
    <source>
        <dbReference type="EMBL" id="ADG81083.1"/>
    </source>
</evidence>
<accession>D5X9L2</accession>
<dbReference type="HOGENOM" id="CLU_1651357_0_0_9"/>
<feature type="transmembrane region" description="Helical" evidence="1">
    <location>
        <begin position="96"/>
        <end position="113"/>
    </location>
</feature>
<proteinExistence type="predicted"/>
<protein>
    <submittedName>
        <fullName evidence="2">Uncharacterized protein</fullName>
    </submittedName>
</protein>
<dbReference type="RefSeq" id="WP_013119111.1">
    <property type="nucleotide sequence ID" value="NC_014152.1"/>
</dbReference>
<feature type="transmembrane region" description="Helical" evidence="1">
    <location>
        <begin position="12"/>
        <end position="33"/>
    </location>
</feature>
<name>D5X9L2_THEPJ</name>
<feature type="transmembrane region" description="Helical" evidence="1">
    <location>
        <begin position="39"/>
        <end position="56"/>
    </location>
</feature>
<dbReference type="AlphaFoldDB" id="D5X9L2"/>
<sequence>MNERGEKQGVELVEGRIILWLSLAIMGLMSWAAWLWYPWLGATFGVIWTGYCLWVRRKLCFGCRNRCPYNPNWKKGVFIPAVRSGGCFGMTRGEGLVAQLLGYILLAIGFYAIFRWHTAVGILATLFTLWMWYGVYRPRVCAYCENACPWNPDPGKRFLR</sequence>
<dbReference type="Proteomes" id="UP000002377">
    <property type="component" value="Chromosome"/>
</dbReference>
<dbReference type="OrthoDB" id="10017310at2"/>
<gene>
    <name evidence="2" type="ordered locus">TherJR_0194</name>
</gene>